<dbReference type="EMBL" id="KV428088">
    <property type="protein sequence ID" value="KZT37237.1"/>
    <property type="molecule type" value="Genomic_DNA"/>
</dbReference>
<reference evidence="3 4" key="1">
    <citation type="journal article" date="2016" name="Mol. Biol. Evol.">
        <title>Comparative Genomics of Early-Diverging Mushroom-Forming Fungi Provides Insights into the Origins of Lignocellulose Decay Capabilities.</title>
        <authorList>
            <person name="Nagy L.G."/>
            <person name="Riley R."/>
            <person name="Tritt A."/>
            <person name="Adam C."/>
            <person name="Daum C."/>
            <person name="Floudas D."/>
            <person name="Sun H."/>
            <person name="Yadav J.S."/>
            <person name="Pangilinan J."/>
            <person name="Larsson K.H."/>
            <person name="Matsuura K."/>
            <person name="Barry K."/>
            <person name="Labutti K."/>
            <person name="Kuo R."/>
            <person name="Ohm R.A."/>
            <person name="Bhattacharya S.S."/>
            <person name="Shirouzu T."/>
            <person name="Yoshinaga Y."/>
            <person name="Martin F.M."/>
            <person name="Grigoriev I.V."/>
            <person name="Hibbett D.S."/>
        </authorList>
    </citation>
    <scope>NUCLEOTIDE SEQUENCE [LARGE SCALE GENOMIC DNA]</scope>
    <source>
        <strain evidence="3 4">HHB10207 ss-3</strain>
    </source>
</reference>
<protein>
    <submittedName>
        <fullName evidence="3">Uncharacterized protein</fullName>
    </submittedName>
</protein>
<evidence type="ECO:0000313" key="3">
    <source>
        <dbReference type="EMBL" id="KZT37237.1"/>
    </source>
</evidence>
<organism evidence="3 4">
    <name type="scientific">Sistotremastrum suecicum HHB10207 ss-3</name>
    <dbReference type="NCBI Taxonomy" id="1314776"/>
    <lineage>
        <taxon>Eukaryota</taxon>
        <taxon>Fungi</taxon>
        <taxon>Dikarya</taxon>
        <taxon>Basidiomycota</taxon>
        <taxon>Agaricomycotina</taxon>
        <taxon>Agaricomycetes</taxon>
        <taxon>Sistotremastrales</taxon>
        <taxon>Sistotremastraceae</taxon>
        <taxon>Sistotremastrum</taxon>
    </lineage>
</organism>
<sequence length="260" mass="29132">MTQSPSSLPSLMARSYTSRPLVDVANRIGTRTDVAQKKGGTQRTRCISSPSDPSFIPFPTSKEDIDVVLDLPMDSASTARRRDWAQEVAKRQENIKELRRRKATIEHASGLRTRKKAYSISTPSCSPSTTVVKNADTEFLSSLHASIVWRLWHDPSMPSEAFASERLLVTRLHLILMAHGYKDIPVAPVVSASKHHFLKATLAQHMIAHDRPDIQSLPQLVAKSLIRKRNRHRPLRKRTSSEIRAQSKSPLAEAVTDFSN</sequence>
<gene>
    <name evidence="3" type="ORF">SISSUDRAFT_1120449</name>
</gene>
<feature type="region of interest" description="Disordered" evidence="2">
    <location>
        <begin position="231"/>
        <end position="260"/>
    </location>
</feature>
<proteinExistence type="predicted"/>
<dbReference type="AlphaFoldDB" id="A0A166C9Y7"/>
<keyword evidence="4" id="KW-1185">Reference proteome</keyword>
<keyword evidence="1" id="KW-0175">Coiled coil</keyword>
<name>A0A166C9Y7_9AGAM</name>
<evidence type="ECO:0000256" key="1">
    <source>
        <dbReference type="SAM" id="Coils"/>
    </source>
</evidence>
<evidence type="ECO:0000313" key="4">
    <source>
        <dbReference type="Proteomes" id="UP000076798"/>
    </source>
</evidence>
<evidence type="ECO:0000256" key="2">
    <source>
        <dbReference type="SAM" id="MobiDB-lite"/>
    </source>
</evidence>
<feature type="coiled-coil region" evidence="1">
    <location>
        <begin position="81"/>
        <end position="108"/>
    </location>
</feature>
<accession>A0A166C9Y7</accession>
<dbReference type="Proteomes" id="UP000076798">
    <property type="component" value="Unassembled WGS sequence"/>
</dbReference>